<evidence type="ECO:0000313" key="2">
    <source>
        <dbReference type="EMBL" id="KAK9774024.1"/>
    </source>
</evidence>
<evidence type="ECO:0000256" key="1">
    <source>
        <dbReference type="SAM" id="SignalP"/>
    </source>
</evidence>
<keyword evidence="3" id="KW-1185">Reference proteome</keyword>
<accession>A0ABR2XK15</accession>
<sequence>MFLRNLFVAALAAGVALAVPLTKADASLEARGGGAWFHSAANENEFFDEKSTSKRHPKSDMEARGGGAWFHSAANENEFFDEKSTSKRDLKAWAFSQAVLDYALTAGGG</sequence>
<gene>
    <name evidence="2" type="ORF">SCAR479_09364</name>
</gene>
<keyword evidence="1" id="KW-0732">Signal</keyword>
<dbReference type="EMBL" id="JARVKM010000045">
    <property type="protein sequence ID" value="KAK9774024.1"/>
    <property type="molecule type" value="Genomic_DNA"/>
</dbReference>
<evidence type="ECO:0000313" key="3">
    <source>
        <dbReference type="Proteomes" id="UP001465668"/>
    </source>
</evidence>
<feature type="chain" id="PRO_5046734430" evidence="1">
    <location>
        <begin position="19"/>
        <end position="109"/>
    </location>
</feature>
<comment type="caution">
    <text evidence="2">The sequence shown here is derived from an EMBL/GenBank/DDBJ whole genome shotgun (WGS) entry which is preliminary data.</text>
</comment>
<name>A0ABR2XK15_9PEZI</name>
<protein>
    <submittedName>
        <fullName evidence="2">Uncharacterized protein</fullName>
    </submittedName>
</protein>
<reference evidence="2 3" key="1">
    <citation type="submission" date="2024-02" db="EMBL/GenBank/DDBJ databases">
        <title>First draft genome assembly of two strains of Seiridium cardinale.</title>
        <authorList>
            <person name="Emiliani G."/>
            <person name="Scali E."/>
        </authorList>
    </citation>
    <scope>NUCLEOTIDE SEQUENCE [LARGE SCALE GENOMIC DNA]</scope>
    <source>
        <strain evidence="2 3">BM-138-000479</strain>
    </source>
</reference>
<dbReference type="Proteomes" id="UP001465668">
    <property type="component" value="Unassembled WGS sequence"/>
</dbReference>
<feature type="signal peptide" evidence="1">
    <location>
        <begin position="1"/>
        <end position="18"/>
    </location>
</feature>
<proteinExistence type="predicted"/>
<organism evidence="2 3">
    <name type="scientific">Seiridium cardinale</name>
    <dbReference type="NCBI Taxonomy" id="138064"/>
    <lineage>
        <taxon>Eukaryota</taxon>
        <taxon>Fungi</taxon>
        <taxon>Dikarya</taxon>
        <taxon>Ascomycota</taxon>
        <taxon>Pezizomycotina</taxon>
        <taxon>Sordariomycetes</taxon>
        <taxon>Xylariomycetidae</taxon>
        <taxon>Amphisphaeriales</taxon>
        <taxon>Sporocadaceae</taxon>
        <taxon>Seiridium</taxon>
    </lineage>
</organism>